<sequence length="562" mass="61568">MDWETIAENKRNSITNKIPEEWRIPSLPPPEALPDVSGSYIRQYLTSREVDITETDAVGIIQKTTTGQWTAKEVTLAFCHRAALAHQMVSCLHEIFFDSAVEDAERLDSYFEKHRKPVGPLHGLPVSLKDSIHVKGVETTMGYVGWIGTFEGEKNSEKYKNVEADVATELRTLGAILYVKTSVPPASCSAETGNNIIGYTTNPYNRMLTAGGSSGGEGALIALRGSPAGLGTDIGASVRLPAHFNGLYGLKPSYHRLPLRGLATPMDGQDTCVFVVGPMATTSRSTTLLMKSLLSCEPWLSDPLVLEIPWRDDIYLETLKRASGAGRKLSFGVLRSDGVVNPQPPVIRALEMVESAVRRAGHEVVSFSLPRYPEALQLFFGACFIDGAADVLKQLALSGEPVNPAMPPFFHVDAPKILDATEIMKLNKAIREYRAEFLDHWNRTAESTATGQPLDAVIMPIFPSAAPRRGNVSWMGYTAIINLLDYASYAIPVCRVDKTIDLHRQSEHVSLGEEDDIVHRDYDPELHHGAPVGLQIVGRRLQEEKVLALGEFIDGVLSGIDA</sequence>
<evidence type="ECO:0000256" key="3">
    <source>
        <dbReference type="ARBA" id="ARBA00012922"/>
    </source>
</evidence>
<dbReference type="InterPro" id="IPR023631">
    <property type="entry name" value="Amidase_dom"/>
</dbReference>
<evidence type="ECO:0000313" key="6">
    <source>
        <dbReference type="EMBL" id="KAH7032359.1"/>
    </source>
</evidence>
<evidence type="ECO:0000313" key="7">
    <source>
        <dbReference type="Proteomes" id="UP000774617"/>
    </source>
</evidence>
<dbReference type="InterPro" id="IPR020556">
    <property type="entry name" value="Amidase_CS"/>
</dbReference>
<name>A0ABQ8FX93_9PEZI</name>
<accession>A0ABQ8FX93</accession>
<comment type="catalytic activity">
    <reaction evidence="1">
        <text>a monocarboxylic acid amide + H2O = a monocarboxylate + NH4(+)</text>
        <dbReference type="Rhea" id="RHEA:12020"/>
        <dbReference type="ChEBI" id="CHEBI:15377"/>
        <dbReference type="ChEBI" id="CHEBI:28938"/>
        <dbReference type="ChEBI" id="CHEBI:35757"/>
        <dbReference type="ChEBI" id="CHEBI:83628"/>
        <dbReference type="EC" id="3.5.1.4"/>
    </reaction>
</comment>
<evidence type="ECO:0000256" key="2">
    <source>
        <dbReference type="ARBA" id="ARBA00009199"/>
    </source>
</evidence>
<dbReference type="PANTHER" id="PTHR46072">
    <property type="entry name" value="AMIDASE-RELATED-RELATED"/>
    <property type="match status" value="1"/>
</dbReference>
<proteinExistence type="inferred from homology"/>
<dbReference type="SUPFAM" id="SSF75304">
    <property type="entry name" value="Amidase signature (AS) enzymes"/>
    <property type="match status" value="1"/>
</dbReference>
<dbReference type="InterPro" id="IPR036928">
    <property type="entry name" value="AS_sf"/>
</dbReference>
<dbReference type="EC" id="3.5.1.4" evidence="3"/>
<organism evidence="6 7">
    <name type="scientific">Macrophomina phaseolina</name>
    <dbReference type="NCBI Taxonomy" id="35725"/>
    <lineage>
        <taxon>Eukaryota</taxon>
        <taxon>Fungi</taxon>
        <taxon>Dikarya</taxon>
        <taxon>Ascomycota</taxon>
        <taxon>Pezizomycotina</taxon>
        <taxon>Dothideomycetes</taxon>
        <taxon>Dothideomycetes incertae sedis</taxon>
        <taxon>Botryosphaeriales</taxon>
        <taxon>Botryosphaeriaceae</taxon>
        <taxon>Macrophomina</taxon>
    </lineage>
</organism>
<feature type="domain" description="Amidase" evidence="5">
    <location>
        <begin position="73"/>
        <end position="547"/>
    </location>
</feature>
<dbReference type="Pfam" id="PF01425">
    <property type="entry name" value="Amidase"/>
    <property type="match status" value="1"/>
</dbReference>
<reference evidence="6 7" key="1">
    <citation type="journal article" date="2021" name="Nat. Commun.">
        <title>Genetic determinants of endophytism in the Arabidopsis root mycobiome.</title>
        <authorList>
            <person name="Mesny F."/>
            <person name="Miyauchi S."/>
            <person name="Thiergart T."/>
            <person name="Pickel B."/>
            <person name="Atanasova L."/>
            <person name="Karlsson M."/>
            <person name="Huettel B."/>
            <person name="Barry K.W."/>
            <person name="Haridas S."/>
            <person name="Chen C."/>
            <person name="Bauer D."/>
            <person name="Andreopoulos W."/>
            <person name="Pangilinan J."/>
            <person name="LaButti K."/>
            <person name="Riley R."/>
            <person name="Lipzen A."/>
            <person name="Clum A."/>
            <person name="Drula E."/>
            <person name="Henrissat B."/>
            <person name="Kohler A."/>
            <person name="Grigoriev I.V."/>
            <person name="Martin F.M."/>
            <person name="Hacquard S."/>
        </authorList>
    </citation>
    <scope>NUCLEOTIDE SEQUENCE [LARGE SCALE GENOMIC DNA]</scope>
    <source>
        <strain evidence="6 7">MPI-SDFR-AT-0080</strain>
    </source>
</reference>
<comment type="caution">
    <text evidence="6">The sequence shown here is derived from an EMBL/GenBank/DDBJ whole genome shotgun (WGS) entry which is preliminary data.</text>
</comment>
<keyword evidence="7" id="KW-1185">Reference proteome</keyword>
<protein>
    <recommendedName>
        <fullName evidence="3">amidase</fullName>
        <ecNumber evidence="3">3.5.1.4</ecNumber>
    </recommendedName>
</protein>
<evidence type="ECO:0000259" key="5">
    <source>
        <dbReference type="Pfam" id="PF01425"/>
    </source>
</evidence>
<keyword evidence="4" id="KW-0378">Hydrolase</keyword>
<dbReference type="PANTHER" id="PTHR46072:SF7">
    <property type="entry name" value="AMIDASE"/>
    <property type="match status" value="1"/>
</dbReference>
<dbReference type="PIRSF" id="PIRSF001221">
    <property type="entry name" value="Amidase_fungi"/>
    <property type="match status" value="1"/>
</dbReference>
<dbReference type="EMBL" id="JAGTJR010000040">
    <property type="protein sequence ID" value="KAH7032359.1"/>
    <property type="molecule type" value="Genomic_DNA"/>
</dbReference>
<comment type="similarity">
    <text evidence="2">Belongs to the amidase family.</text>
</comment>
<gene>
    <name evidence="6" type="ORF">B0J12DRAFT_608127</name>
</gene>
<dbReference type="Proteomes" id="UP000774617">
    <property type="component" value="Unassembled WGS sequence"/>
</dbReference>
<dbReference type="Gene3D" id="3.90.1300.10">
    <property type="entry name" value="Amidase signature (AS) domain"/>
    <property type="match status" value="1"/>
</dbReference>
<dbReference type="PROSITE" id="PS00571">
    <property type="entry name" value="AMIDASES"/>
    <property type="match status" value="1"/>
</dbReference>
<evidence type="ECO:0000256" key="1">
    <source>
        <dbReference type="ARBA" id="ARBA00001311"/>
    </source>
</evidence>
<evidence type="ECO:0000256" key="4">
    <source>
        <dbReference type="ARBA" id="ARBA00022801"/>
    </source>
</evidence>